<dbReference type="GO" id="GO:0006629">
    <property type="term" value="P:lipid metabolic process"/>
    <property type="evidence" value="ECO:0007669"/>
    <property type="project" value="InterPro"/>
</dbReference>
<proteinExistence type="predicted"/>
<feature type="compositionally biased region" description="Polar residues" evidence="1">
    <location>
        <begin position="510"/>
        <end position="531"/>
    </location>
</feature>
<comment type="caution">
    <text evidence="2">The sequence shown here is derived from an EMBL/GenBank/DDBJ whole genome shotgun (WGS) entry which is preliminary data.</text>
</comment>
<feature type="compositionally biased region" description="Basic and acidic residues" evidence="1">
    <location>
        <begin position="1"/>
        <end position="11"/>
    </location>
</feature>
<dbReference type="GeneID" id="26837026"/>
<dbReference type="Gene3D" id="3.40.50.1820">
    <property type="entry name" value="alpha/beta hydrolase"/>
    <property type="match status" value="1"/>
</dbReference>
<gene>
    <name evidence="2" type="ORF">AC631_00017</name>
</gene>
<keyword evidence="3" id="KW-1185">Reference proteome</keyword>
<dbReference type="InterPro" id="IPR029058">
    <property type="entry name" value="AB_hydrolase_fold"/>
</dbReference>
<sequence>MPEVHAKKDHTLGGSPEIQGGESFSSESPTSDESDKEEQPLDYGDRILRQGSTDNSVLKSGRRMPRSDADSIVGGESIKEVYEGKHPVSDKNKTSGDQDLHTSGKVKDNTCHPDYNESQKVFSFSLPFGGLTNIRSNLYKQFQAFKQDPIPHVHNHDPIRHEIKTKLQRQQSVSTIDEANYFKDFKGVDDVRFRAVKHSLAANLNEMLPDFILSNKKEKEYETIYNEIDGNIVLLGGYRGSVLRETKTNNRVWIPFKAGFHLRKINLLLGPTKEDEINASRYIYPDGVLKNIGPVDICKKLLKKLSHNPKTNVKEFGYDWRLSGNFLAEQFEKFLMEIYKLTGKPTLVIAHSMGGMIAHYTMQKNPKLFRSIIYVGVPSECLNVLGPIRFGDSVLFSDKILTPETNFMMRSSFNFLPLSGRAFVNRDTNEYYDLDYFDPDTWVEYNLNPLVSKSRKLREMSRLSSPVSDDVASSSTLVTSDSSYSFTRINSLGSKLLNYSAKSISRRSKPSSANTGSDTIGSSNPSINSPRLLSPSPEPNPAEEEHYSILFSQAYEYLKETLKRTKEFILGLDFQEELAAEYPPLAVVYGNRVPSVRGSTVRSLDDIKDGNYYEFFYGHGDGVIHQKWLLPENKGFRLYDAETGEGEIVGKFSSSCGHVNLMTDFKAMGYALSAVWQAEQIWEEKKAKQRQSRSLKKFRFNGKDLSYINESR</sequence>
<feature type="compositionally biased region" description="Basic and acidic residues" evidence="1">
    <location>
        <begin position="37"/>
        <end position="48"/>
    </location>
</feature>
<evidence type="ECO:0000256" key="1">
    <source>
        <dbReference type="SAM" id="MobiDB-lite"/>
    </source>
</evidence>
<dbReference type="GO" id="GO:0008374">
    <property type="term" value="F:O-acyltransferase activity"/>
    <property type="evidence" value="ECO:0007669"/>
    <property type="project" value="InterPro"/>
</dbReference>
<organism evidence="2 3">
    <name type="scientific">Debaryomyces fabryi</name>
    <dbReference type="NCBI Taxonomy" id="58627"/>
    <lineage>
        <taxon>Eukaryota</taxon>
        <taxon>Fungi</taxon>
        <taxon>Dikarya</taxon>
        <taxon>Ascomycota</taxon>
        <taxon>Saccharomycotina</taxon>
        <taxon>Pichiomycetes</taxon>
        <taxon>Debaryomycetaceae</taxon>
        <taxon>Debaryomyces</taxon>
    </lineage>
</organism>
<dbReference type="InterPro" id="IPR003386">
    <property type="entry name" value="LACT/PDAT_acylTrfase"/>
</dbReference>
<feature type="region of interest" description="Disordered" evidence="1">
    <location>
        <begin position="1"/>
        <end position="112"/>
    </location>
</feature>
<name>A0A0V1Q6M8_9ASCO</name>
<dbReference type="Pfam" id="PF02450">
    <property type="entry name" value="LCAT"/>
    <property type="match status" value="1"/>
</dbReference>
<dbReference type="AlphaFoldDB" id="A0A0V1Q6M8"/>
<dbReference type="Proteomes" id="UP000054251">
    <property type="component" value="Unassembled WGS sequence"/>
</dbReference>
<dbReference type="EMBL" id="LMYN01000001">
    <property type="protein sequence ID" value="KSA04146.1"/>
    <property type="molecule type" value="Genomic_DNA"/>
</dbReference>
<reference evidence="2 3" key="1">
    <citation type="submission" date="2015-11" db="EMBL/GenBank/DDBJ databases">
        <title>The genome of Debaryomyces fabryi.</title>
        <authorList>
            <person name="Tafer H."/>
            <person name="Lopandic K."/>
        </authorList>
    </citation>
    <scope>NUCLEOTIDE SEQUENCE [LARGE SCALE GENOMIC DNA]</scope>
    <source>
        <strain evidence="2 3">CBS 789</strain>
    </source>
</reference>
<feature type="compositionally biased region" description="Basic and acidic residues" evidence="1">
    <location>
        <begin position="77"/>
        <end position="112"/>
    </location>
</feature>
<evidence type="ECO:0000313" key="2">
    <source>
        <dbReference type="EMBL" id="KSA04146.1"/>
    </source>
</evidence>
<evidence type="ECO:0000313" key="3">
    <source>
        <dbReference type="Proteomes" id="UP000054251"/>
    </source>
</evidence>
<feature type="region of interest" description="Disordered" evidence="1">
    <location>
        <begin position="506"/>
        <end position="543"/>
    </location>
</feature>
<dbReference type="SUPFAM" id="SSF53474">
    <property type="entry name" value="alpha/beta-Hydrolases"/>
    <property type="match status" value="1"/>
</dbReference>
<accession>A0A0V1Q6M8</accession>
<dbReference type="RefSeq" id="XP_015470248.1">
    <property type="nucleotide sequence ID" value="XM_015608847.1"/>
</dbReference>
<dbReference type="PANTHER" id="PTHR11440">
    <property type="entry name" value="LECITHIN-CHOLESTEROL ACYLTRANSFERASE-RELATED"/>
    <property type="match status" value="1"/>
</dbReference>
<protein>
    <submittedName>
        <fullName evidence="2">Uncharacterized protein</fullName>
    </submittedName>
</protein>
<dbReference type="OrthoDB" id="10250441at2759"/>